<dbReference type="AlphaFoldDB" id="A0A918SLP6"/>
<comment type="caution">
    <text evidence="2">The sequence shown here is derived from an EMBL/GenBank/DDBJ whole genome shotgun (WGS) entry which is preliminary data.</text>
</comment>
<proteinExistence type="predicted"/>
<dbReference type="Proteomes" id="UP000610456">
    <property type="component" value="Unassembled WGS sequence"/>
</dbReference>
<feature type="signal peptide" evidence="1">
    <location>
        <begin position="1"/>
        <end position="18"/>
    </location>
</feature>
<feature type="chain" id="PRO_5037251449" description="Outer membrane protein beta-barrel domain-containing protein" evidence="1">
    <location>
        <begin position="19"/>
        <end position="189"/>
    </location>
</feature>
<gene>
    <name evidence="2" type="ORF">GCM10007103_35140</name>
</gene>
<protein>
    <recommendedName>
        <fullName evidence="4">Outer membrane protein beta-barrel domain-containing protein</fullName>
    </recommendedName>
</protein>
<reference evidence="2" key="1">
    <citation type="journal article" date="2014" name="Int. J. Syst. Evol. Microbiol.">
        <title>Complete genome sequence of Corynebacterium casei LMG S-19264T (=DSM 44701T), isolated from a smear-ripened cheese.</title>
        <authorList>
            <consortium name="US DOE Joint Genome Institute (JGI-PGF)"/>
            <person name="Walter F."/>
            <person name="Albersmeier A."/>
            <person name="Kalinowski J."/>
            <person name="Ruckert C."/>
        </authorList>
    </citation>
    <scope>NUCLEOTIDE SEQUENCE</scope>
    <source>
        <strain evidence="2">KCTC 12719</strain>
    </source>
</reference>
<evidence type="ECO:0000313" key="3">
    <source>
        <dbReference type="Proteomes" id="UP000610456"/>
    </source>
</evidence>
<dbReference type="RefSeq" id="WP_189606381.1">
    <property type="nucleotide sequence ID" value="NZ_BMXB01000029.1"/>
</dbReference>
<sequence>MRKLFLFVVLATTLNSNAQITKGNWLVGGNFKFYNSTSESTSNDFTTTNTGLGFNLSSDLGYFIKDKFAVGLVPTFGYGNPEGSGNSGYGFGIGPFARYYFLNPEKTINIFSHLEYQFNNGYRQGEKATETQNFNVKAGPAIFFNNSVAMEITLEYAYGKVTSLLGSGSESKVNDFNIGIGFQIHLENR</sequence>
<dbReference type="EMBL" id="BMXB01000029">
    <property type="protein sequence ID" value="GHA51645.1"/>
    <property type="molecule type" value="Genomic_DNA"/>
</dbReference>
<keyword evidence="3" id="KW-1185">Reference proteome</keyword>
<evidence type="ECO:0000256" key="1">
    <source>
        <dbReference type="SAM" id="SignalP"/>
    </source>
</evidence>
<organism evidence="2 3">
    <name type="scientific">Salinimicrobium marinum</name>
    <dbReference type="NCBI Taxonomy" id="680283"/>
    <lineage>
        <taxon>Bacteria</taxon>
        <taxon>Pseudomonadati</taxon>
        <taxon>Bacteroidota</taxon>
        <taxon>Flavobacteriia</taxon>
        <taxon>Flavobacteriales</taxon>
        <taxon>Flavobacteriaceae</taxon>
        <taxon>Salinimicrobium</taxon>
    </lineage>
</organism>
<keyword evidence="1" id="KW-0732">Signal</keyword>
<reference evidence="2" key="2">
    <citation type="submission" date="2020-09" db="EMBL/GenBank/DDBJ databases">
        <authorList>
            <person name="Sun Q."/>
            <person name="Kim S."/>
        </authorList>
    </citation>
    <scope>NUCLEOTIDE SEQUENCE</scope>
    <source>
        <strain evidence="2">KCTC 12719</strain>
    </source>
</reference>
<evidence type="ECO:0008006" key="4">
    <source>
        <dbReference type="Google" id="ProtNLM"/>
    </source>
</evidence>
<accession>A0A918SLP6</accession>
<evidence type="ECO:0000313" key="2">
    <source>
        <dbReference type="EMBL" id="GHA51645.1"/>
    </source>
</evidence>
<name>A0A918SLP6_9FLAO</name>